<gene>
    <name evidence="5" type="ORF">NEOLI_004041</name>
</gene>
<dbReference type="EMBL" id="LXFE01001702">
    <property type="protein sequence ID" value="OLL23394.1"/>
    <property type="molecule type" value="Genomic_DNA"/>
</dbReference>
<dbReference type="GO" id="GO:0032511">
    <property type="term" value="P:late endosome to vacuole transport via multivesicular body sorting pathway"/>
    <property type="evidence" value="ECO:0007669"/>
    <property type="project" value="EnsemblFungi"/>
</dbReference>
<comment type="similarity">
    <text evidence="1">Belongs to the SNF7 family.</text>
</comment>
<dbReference type="Pfam" id="PF03357">
    <property type="entry name" value="Snf7"/>
    <property type="match status" value="1"/>
</dbReference>
<sequence>MNRLLGYNRTKAPKPSLTDAIASTDSRIESIDLKIRKLDSELQSYRDKLQKLRDGPGKNAIKQKALKVLRQKKQYEAQRDQLQSQTFNMEQAAMQTENLKNVMTTFDAMKTANKELKKTYGKKLHDEMADLMDSANDLQESLSRGYDVPDDISESELDAELDALGEEWVNEQAEGAGSVPSYLQDAGDLPDFIDEPVENKEKKEKVTAG</sequence>
<evidence type="ECO:0000313" key="6">
    <source>
        <dbReference type="Proteomes" id="UP000186594"/>
    </source>
</evidence>
<evidence type="ECO:0000256" key="3">
    <source>
        <dbReference type="SAM" id="Coils"/>
    </source>
</evidence>
<feature type="coiled-coil region" evidence="3">
    <location>
        <begin position="28"/>
        <end position="92"/>
    </location>
</feature>
<dbReference type="Proteomes" id="UP000186594">
    <property type="component" value="Unassembled WGS sequence"/>
</dbReference>
<keyword evidence="2 3" id="KW-0175">Coiled coil</keyword>
<reference evidence="5 6" key="1">
    <citation type="submission" date="2016-04" db="EMBL/GenBank/DDBJ databases">
        <title>Evolutionary innovation and constraint leading to complex multicellularity in the Ascomycota.</title>
        <authorList>
            <person name="Cisse O."/>
            <person name="Nguyen A."/>
            <person name="Hewitt D.A."/>
            <person name="Jedd G."/>
            <person name="Stajich J.E."/>
        </authorList>
    </citation>
    <scope>NUCLEOTIDE SEQUENCE [LARGE SCALE GENOMIC DNA]</scope>
    <source>
        <strain evidence="5 6">DAH-3</strain>
    </source>
</reference>
<proteinExistence type="inferred from homology"/>
<dbReference type="InterPro" id="IPR005024">
    <property type="entry name" value="Snf7_fam"/>
</dbReference>
<dbReference type="Gene3D" id="6.10.250.1710">
    <property type="match status" value="1"/>
</dbReference>
<dbReference type="OrthoDB" id="3973241at2759"/>
<organism evidence="5 6">
    <name type="scientific">Neolecta irregularis (strain DAH-3)</name>
    <dbReference type="NCBI Taxonomy" id="1198029"/>
    <lineage>
        <taxon>Eukaryota</taxon>
        <taxon>Fungi</taxon>
        <taxon>Dikarya</taxon>
        <taxon>Ascomycota</taxon>
        <taxon>Taphrinomycotina</taxon>
        <taxon>Neolectales</taxon>
        <taxon>Neolectaceae</taxon>
        <taxon>Neolecta</taxon>
    </lineage>
</organism>
<dbReference type="OMA" id="GVKQMQK"/>
<dbReference type="PANTHER" id="PTHR22761">
    <property type="entry name" value="CHARGED MULTIVESICULAR BODY PROTEIN"/>
    <property type="match status" value="1"/>
</dbReference>
<keyword evidence="6" id="KW-1185">Reference proteome</keyword>
<protein>
    <submittedName>
        <fullName evidence="5">Charged multivesicular body protein 5</fullName>
    </submittedName>
</protein>
<dbReference type="GO" id="GO:0005771">
    <property type="term" value="C:multivesicular body"/>
    <property type="evidence" value="ECO:0007669"/>
    <property type="project" value="TreeGrafter"/>
</dbReference>
<evidence type="ECO:0000256" key="4">
    <source>
        <dbReference type="SAM" id="MobiDB-lite"/>
    </source>
</evidence>
<comment type="caution">
    <text evidence="5">The sequence shown here is derived from an EMBL/GenBank/DDBJ whole genome shotgun (WGS) entry which is preliminary data.</text>
</comment>
<feature type="compositionally biased region" description="Basic and acidic residues" evidence="4">
    <location>
        <begin position="197"/>
        <end position="209"/>
    </location>
</feature>
<dbReference type="AlphaFoldDB" id="A0A1U7LL65"/>
<name>A0A1U7LL65_NEOID</name>
<dbReference type="GO" id="GO:0006900">
    <property type="term" value="P:vesicle budding from membrane"/>
    <property type="evidence" value="ECO:0007669"/>
    <property type="project" value="TreeGrafter"/>
</dbReference>
<evidence type="ECO:0000313" key="5">
    <source>
        <dbReference type="EMBL" id="OLL23394.1"/>
    </source>
</evidence>
<evidence type="ECO:0000256" key="1">
    <source>
        <dbReference type="ARBA" id="ARBA00006190"/>
    </source>
</evidence>
<dbReference type="STRING" id="1198029.A0A1U7LL65"/>
<evidence type="ECO:0000256" key="2">
    <source>
        <dbReference type="ARBA" id="ARBA00023054"/>
    </source>
</evidence>
<feature type="region of interest" description="Disordered" evidence="4">
    <location>
        <begin position="170"/>
        <end position="209"/>
    </location>
</feature>
<dbReference type="PANTHER" id="PTHR22761:SF12">
    <property type="entry name" value="CHARGED MULTIVESICULAR BODY PROTEIN 5"/>
    <property type="match status" value="1"/>
</dbReference>
<dbReference type="GO" id="GO:0000329">
    <property type="term" value="C:fungal-type vacuole membrane"/>
    <property type="evidence" value="ECO:0007669"/>
    <property type="project" value="EnsemblFungi"/>
</dbReference>
<accession>A0A1U7LL65</accession>